<reference evidence="2 3" key="1">
    <citation type="submission" date="2013-07" db="EMBL/GenBank/DDBJ databases">
        <title>Comparative Genomic and Metabolomic Analysis of Twelve Strains of Pseudoalteromonas luteoviolacea.</title>
        <authorList>
            <person name="Vynne N.G."/>
            <person name="Mansson M."/>
            <person name="Gram L."/>
        </authorList>
    </citation>
    <scope>NUCLEOTIDE SEQUENCE [LARGE SCALE GENOMIC DNA]</scope>
    <source>
        <strain evidence="2 3">S4060-1</strain>
    </source>
</reference>
<gene>
    <name evidence="2" type="ORF">N478_08635</name>
</gene>
<name>A0A161Y073_9GAMM</name>
<dbReference type="NCBIfam" id="NF001238">
    <property type="entry name" value="PRK00211.1"/>
    <property type="match status" value="1"/>
</dbReference>
<organism evidence="2 3">
    <name type="scientific">Pseudoalteromonas luteoviolacea S4060-1</name>
    <dbReference type="NCBI Taxonomy" id="1365257"/>
    <lineage>
        <taxon>Bacteria</taxon>
        <taxon>Pseudomonadati</taxon>
        <taxon>Pseudomonadota</taxon>
        <taxon>Gammaproteobacteria</taxon>
        <taxon>Alteromonadales</taxon>
        <taxon>Pseudoalteromonadaceae</taxon>
        <taxon>Pseudoalteromonas</taxon>
    </lineage>
</organism>
<evidence type="ECO:0000256" key="1">
    <source>
        <dbReference type="ARBA" id="ARBA00005996"/>
    </source>
</evidence>
<dbReference type="PANTHER" id="PTHR38780:SF1">
    <property type="entry name" value="PROTEIN TUSC"/>
    <property type="match status" value="1"/>
</dbReference>
<evidence type="ECO:0000313" key="3">
    <source>
        <dbReference type="Proteomes" id="UP000076661"/>
    </source>
</evidence>
<dbReference type="Proteomes" id="UP000076661">
    <property type="component" value="Unassembled WGS sequence"/>
</dbReference>
<dbReference type="SUPFAM" id="SSF75169">
    <property type="entry name" value="DsrEFH-like"/>
    <property type="match status" value="1"/>
</dbReference>
<sequence>MNKKILVISDAAPFDGQRIRESLDMALIFAAIDQEVSWLFTGASVLALTKNTTPTSLGIKDFFKQLKTLEIYDVDSLFVCEHALLEYQLSTEKLSVDAKALSFELQQSLINEHDHVVKL</sequence>
<comment type="similarity">
    <text evidence="1">Belongs to the DsrF/TusC family.</text>
</comment>
<comment type="caution">
    <text evidence="2">The sequence shown here is derived from an EMBL/GenBank/DDBJ whole genome shotgun (WGS) entry which is preliminary data.</text>
</comment>
<evidence type="ECO:0000313" key="2">
    <source>
        <dbReference type="EMBL" id="KZN59776.1"/>
    </source>
</evidence>
<dbReference type="EMBL" id="AUXX01000067">
    <property type="protein sequence ID" value="KZN59776.1"/>
    <property type="molecule type" value="Genomic_DNA"/>
</dbReference>
<dbReference type="PATRIC" id="fig|1365257.3.peg.5147"/>
<dbReference type="InterPro" id="IPR003787">
    <property type="entry name" value="Sulphur_relay_DsrE/F-like"/>
</dbReference>
<proteinExistence type="inferred from homology"/>
<dbReference type="PANTHER" id="PTHR38780">
    <property type="entry name" value="PROTEIN TUSC"/>
    <property type="match status" value="1"/>
</dbReference>
<dbReference type="Gene3D" id="3.40.1260.10">
    <property type="entry name" value="DsrEFH-like"/>
    <property type="match status" value="1"/>
</dbReference>
<dbReference type="InterPro" id="IPR017462">
    <property type="entry name" value="Sulphur_relay_TusC/DsrF"/>
</dbReference>
<accession>A0A161Y073</accession>
<protein>
    <submittedName>
        <fullName evidence="2">Uncharacterized protein</fullName>
    </submittedName>
</protein>
<dbReference type="InterPro" id="IPR027396">
    <property type="entry name" value="DsrEFH-like"/>
</dbReference>
<dbReference type="Pfam" id="PF02635">
    <property type="entry name" value="DsrE"/>
    <property type="match status" value="1"/>
</dbReference>
<dbReference type="AlphaFoldDB" id="A0A161Y073"/>
<dbReference type="RefSeq" id="WP_063383168.1">
    <property type="nucleotide sequence ID" value="NZ_AUXX01000067.1"/>
</dbReference>